<accession>A0A6G1CVQ8</accession>
<gene>
    <name evidence="1" type="ORF">E2562_030483</name>
</gene>
<organism evidence="1 2">
    <name type="scientific">Oryza meyeriana var. granulata</name>
    <dbReference type="NCBI Taxonomy" id="110450"/>
    <lineage>
        <taxon>Eukaryota</taxon>
        <taxon>Viridiplantae</taxon>
        <taxon>Streptophyta</taxon>
        <taxon>Embryophyta</taxon>
        <taxon>Tracheophyta</taxon>
        <taxon>Spermatophyta</taxon>
        <taxon>Magnoliopsida</taxon>
        <taxon>Liliopsida</taxon>
        <taxon>Poales</taxon>
        <taxon>Poaceae</taxon>
        <taxon>BOP clade</taxon>
        <taxon>Oryzoideae</taxon>
        <taxon>Oryzeae</taxon>
        <taxon>Oryzinae</taxon>
        <taxon>Oryza</taxon>
        <taxon>Oryza meyeriana</taxon>
    </lineage>
</organism>
<evidence type="ECO:0000313" key="2">
    <source>
        <dbReference type="Proteomes" id="UP000479710"/>
    </source>
</evidence>
<protein>
    <submittedName>
        <fullName evidence="1">Uncharacterized protein</fullName>
    </submittedName>
</protein>
<reference evidence="1 2" key="1">
    <citation type="submission" date="2019-11" db="EMBL/GenBank/DDBJ databases">
        <title>Whole genome sequence of Oryza granulata.</title>
        <authorList>
            <person name="Li W."/>
        </authorList>
    </citation>
    <scope>NUCLEOTIDE SEQUENCE [LARGE SCALE GENOMIC DNA]</scope>
    <source>
        <strain evidence="2">cv. Menghai</strain>
        <tissue evidence="1">Leaf</tissue>
    </source>
</reference>
<dbReference type="Proteomes" id="UP000479710">
    <property type="component" value="Unassembled WGS sequence"/>
</dbReference>
<feature type="non-terminal residue" evidence="1">
    <location>
        <position position="1"/>
    </location>
</feature>
<name>A0A6G1CVQ8_9ORYZ</name>
<dbReference type="AlphaFoldDB" id="A0A6G1CVQ8"/>
<comment type="caution">
    <text evidence="1">The sequence shown here is derived from an EMBL/GenBank/DDBJ whole genome shotgun (WGS) entry which is preliminary data.</text>
</comment>
<evidence type="ECO:0000313" key="1">
    <source>
        <dbReference type="EMBL" id="KAF0903984.1"/>
    </source>
</evidence>
<keyword evidence="2" id="KW-1185">Reference proteome</keyword>
<dbReference type="EMBL" id="SPHZ02000008">
    <property type="protein sequence ID" value="KAF0903984.1"/>
    <property type="molecule type" value="Genomic_DNA"/>
</dbReference>
<proteinExistence type="predicted"/>
<sequence>TGQGHREPVSWAASGTGDAGEVALAVPARWGAGHHEATPLEPWATAIRPWGARCTARVCEHLFPSDG</sequence>